<evidence type="ECO:0000256" key="5">
    <source>
        <dbReference type="SAM" id="Phobius"/>
    </source>
</evidence>
<evidence type="ECO:0000256" key="2">
    <source>
        <dbReference type="ARBA" id="ARBA00022692"/>
    </source>
</evidence>
<feature type="domain" description="O-antigen ligase-related" evidence="6">
    <location>
        <begin position="242"/>
        <end position="417"/>
    </location>
</feature>
<feature type="transmembrane region" description="Helical" evidence="5">
    <location>
        <begin position="128"/>
        <end position="145"/>
    </location>
</feature>
<feature type="transmembrane region" description="Helical" evidence="5">
    <location>
        <begin position="157"/>
        <end position="175"/>
    </location>
</feature>
<gene>
    <name evidence="7" type="ORF">FILTAD_00917</name>
</gene>
<keyword evidence="8" id="KW-1185">Reference proteome</keyword>
<comment type="subcellular location">
    <subcellularLocation>
        <location evidence="1">Membrane</location>
        <topology evidence="1">Multi-pass membrane protein</topology>
    </subcellularLocation>
</comment>
<feature type="transmembrane region" description="Helical" evidence="5">
    <location>
        <begin position="102"/>
        <end position="122"/>
    </location>
</feature>
<feature type="transmembrane region" description="Helical" evidence="5">
    <location>
        <begin position="463"/>
        <end position="479"/>
    </location>
</feature>
<name>A0A3P5WJT3_9BACL</name>
<feature type="transmembrane region" description="Helical" evidence="5">
    <location>
        <begin position="283"/>
        <end position="304"/>
    </location>
</feature>
<feature type="transmembrane region" description="Helical" evidence="5">
    <location>
        <begin position="237"/>
        <end position="253"/>
    </location>
</feature>
<dbReference type="Pfam" id="PF04932">
    <property type="entry name" value="Wzy_C"/>
    <property type="match status" value="1"/>
</dbReference>
<evidence type="ECO:0000313" key="7">
    <source>
        <dbReference type="EMBL" id="VDC23903.1"/>
    </source>
</evidence>
<accession>A0A3P5WJT3</accession>
<feature type="transmembrane region" description="Helical" evidence="5">
    <location>
        <begin position="73"/>
        <end position="90"/>
    </location>
</feature>
<evidence type="ECO:0000256" key="1">
    <source>
        <dbReference type="ARBA" id="ARBA00004141"/>
    </source>
</evidence>
<keyword evidence="2 5" id="KW-0812">Transmembrane</keyword>
<feature type="transmembrane region" description="Helical" evidence="5">
    <location>
        <begin position="202"/>
        <end position="225"/>
    </location>
</feature>
<dbReference type="AlphaFoldDB" id="A0A3P5WJT3"/>
<keyword evidence="3 5" id="KW-1133">Transmembrane helix</keyword>
<feature type="transmembrane region" description="Helical" evidence="5">
    <location>
        <begin position="12"/>
        <end position="44"/>
    </location>
</feature>
<dbReference type="GO" id="GO:0016020">
    <property type="term" value="C:membrane"/>
    <property type="evidence" value="ECO:0007669"/>
    <property type="project" value="UniProtKB-SubCell"/>
</dbReference>
<evidence type="ECO:0000313" key="8">
    <source>
        <dbReference type="Proteomes" id="UP000270468"/>
    </source>
</evidence>
<dbReference type="Proteomes" id="UP000270468">
    <property type="component" value="Unassembled WGS sequence"/>
</dbReference>
<dbReference type="InterPro" id="IPR051533">
    <property type="entry name" value="WaaL-like"/>
</dbReference>
<feature type="transmembrane region" description="Helical" evidence="5">
    <location>
        <begin position="440"/>
        <end position="457"/>
    </location>
</feature>
<dbReference type="GO" id="GO:0016874">
    <property type="term" value="F:ligase activity"/>
    <property type="evidence" value="ECO:0007669"/>
    <property type="project" value="UniProtKB-KW"/>
</dbReference>
<dbReference type="InterPro" id="IPR007016">
    <property type="entry name" value="O-antigen_ligase-rel_domated"/>
</dbReference>
<evidence type="ECO:0000259" key="6">
    <source>
        <dbReference type="Pfam" id="PF04932"/>
    </source>
</evidence>
<protein>
    <submittedName>
        <fullName evidence="7">O-Antigen ligase</fullName>
    </submittedName>
</protein>
<dbReference type="PANTHER" id="PTHR37422">
    <property type="entry name" value="TEICHURONIC ACID BIOSYNTHESIS PROTEIN TUAE"/>
    <property type="match status" value="1"/>
</dbReference>
<feature type="transmembrane region" description="Helical" evidence="5">
    <location>
        <begin position="404"/>
        <end position="428"/>
    </location>
</feature>
<dbReference type="EMBL" id="UXAV01000027">
    <property type="protein sequence ID" value="VDC23903.1"/>
    <property type="molecule type" value="Genomic_DNA"/>
</dbReference>
<sequence length="485" mass="54615">MNLTSRLKEITVPLIGAALLLLTLLIPSASVAYMTTAILALAALIKPKQSILFLLIYFPLRSFLIEISPELKLVGDIVIIFAFLRVIWDSRKDVKAIFHFEVYEWAFIGFLGIGIISALLTGVGLMPIIFQIRAFVITFLLLYIVKRLAITKRDIMNFLILTLAVTIILIVQGLVEKLSMRSELMPEKWVNRSLSPNNKSRIYGLINNPNVLAVYLTISGLLTYYLKTLLPKNKMQWVLNIVLIVLAGTWILTFSRGTWIALVIGLAVYFLLTRNWKFIVKTGIAVALGFILVATPVTYATQWISSNTEIGNFERTGPAEDEGGFAVEKTRITETFNASTFDKSKTSGRLFIVSKGFEVFKDHLVIGTGFATFGDSASKTYSSPIYKDYDIDVDIYSDNQYIQIIAQTGFFGVLLFAVFLLGMLSLFWKKRKESKMAIPMLAALIGIFWCGLIYNIWEDKTFTMYYYILLAAFISISGRKTDLPE</sequence>
<evidence type="ECO:0000256" key="4">
    <source>
        <dbReference type="ARBA" id="ARBA00023136"/>
    </source>
</evidence>
<evidence type="ECO:0000256" key="3">
    <source>
        <dbReference type="ARBA" id="ARBA00022989"/>
    </source>
</evidence>
<organism evidence="7 8">
    <name type="scientific">Filibacter tadaridae</name>
    <dbReference type="NCBI Taxonomy" id="2483811"/>
    <lineage>
        <taxon>Bacteria</taxon>
        <taxon>Bacillati</taxon>
        <taxon>Bacillota</taxon>
        <taxon>Bacilli</taxon>
        <taxon>Bacillales</taxon>
        <taxon>Caryophanaceae</taxon>
        <taxon>Filibacter</taxon>
    </lineage>
</organism>
<dbReference type="RefSeq" id="WP_124069353.1">
    <property type="nucleotide sequence ID" value="NZ_CBCRXF010000003.1"/>
</dbReference>
<feature type="transmembrane region" description="Helical" evidence="5">
    <location>
        <begin position="259"/>
        <end position="276"/>
    </location>
</feature>
<proteinExistence type="predicted"/>
<dbReference type="OrthoDB" id="2957833at2"/>
<keyword evidence="7" id="KW-0436">Ligase</keyword>
<dbReference type="PANTHER" id="PTHR37422:SF13">
    <property type="entry name" value="LIPOPOLYSACCHARIDE BIOSYNTHESIS PROTEIN PA4999-RELATED"/>
    <property type="match status" value="1"/>
</dbReference>
<keyword evidence="4 5" id="KW-0472">Membrane</keyword>
<reference evidence="7 8" key="1">
    <citation type="submission" date="2018-11" db="EMBL/GenBank/DDBJ databases">
        <authorList>
            <person name="Criscuolo A."/>
        </authorList>
    </citation>
    <scope>NUCLEOTIDE SEQUENCE [LARGE SCALE GENOMIC DNA]</scope>
    <source>
        <strain evidence="7">ATB-66</strain>
    </source>
</reference>